<dbReference type="AlphaFoldDB" id="A0A4Y9YTG5"/>
<reference evidence="21 22" key="1">
    <citation type="submission" date="2019-02" db="EMBL/GenBank/DDBJ databases">
        <title>Genome sequencing of the rare red list fungi Dentipellis fragilis.</title>
        <authorList>
            <person name="Buettner E."/>
            <person name="Kellner H."/>
        </authorList>
    </citation>
    <scope>NUCLEOTIDE SEQUENCE [LARGE SCALE GENOMIC DNA]</scope>
    <source>
        <strain evidence="21 22">DSM 105465</strain>
    </source>
</reference>
<comment type="caution">
    <text evidence="21">The sequence shown here is derived from an EMBL/GenBank/DDBJ whole genome shotgun (WGS) entry which is preliminary data.</text>
</comment>
<dbReference type="InterPro" id="IPR007502">
    <property type="entry name" value="Helicase-assoc_dom"/>
</dbReference>
<evidence type="ECO:0000256" key="3">
    <source>
        <dbReference type="ARBA" id="ARBA00012552"/>
    </source>
</evidence>
<comment type="similarity">
    <text evidence="13">Belongs to the GAR1 family.</text>
</comment>
<evidence type="ECO:0000256" key="16">
    <source>
        <dbReference type="ARBA" id="ARBA00047984"/>
    </source>
</evidence>
<evidence type="ECO:0000256" key="6">
    <source>
        <dbReference type="ARBA" id="ARBA00022741"/>
    </source>
</evidence>
<dbReference type="GO" id="GO:0006364">
    <property type="term" value="P:rRNA processing"/>
    <property type="evidence" value="ECO:0007669"/>
    <property type="project" value="UniProtKB-KW"/>
</dbReference>
<evidence type="ECO:0000256" key="1">
    <source>
        <dbReference type="ARBA" id="ARBA00004604"/>
    </source>
</evidence>
<evidence type="ECO:0000256" key="11">
    <source>
        <dbReference type="ARBA" id="ARBA00023242"/>
    </source>
</evidence>
<dbReference type="EC" id="3.6.4.13" evidence="3"/>
<dbReference type="PROSITE" id="PS51192">
    <property type="entry name" value="HELICASE_ATP_BIND_1"/>
    <property type="match status" value="1"/>
</dbReference>
<dbReference type="CDD" id="cd18791">
    <property type="entry name" value="SF2_C_RHA"/>
    <property type="match status" value="1"/>
</dbReference>
<evidence type="ECO:0000313" key="22">
    <source>
        <dbReference type="Proteomes" id="UP000298327"/>
    </source>
</evidence>
<feature type="domain" description="Helicase C-terminal" evidence="20">
    <location>
        <begin position="331"/>
        <end position="507"/>
    </location>
</feature>
<dbReference type="Gene3D" id="3.40.50.300">
    <property type="entry name" value="P-loop containing nucleotide triphosphate hydrolases"/>
    <property type="match status" value="2"/>
</dbReference>
<evidence type="ECO:0000256" key="18">
    <source>
        <dbReference type="SAM" id="MobiDB-lite"/>
    </source>
</evidence>
<dbReference type="SUPFAM" id="SSF50447">
    <property type="entry name" value="Translation proteins"/>
    <property type="match status" value="1"/>
</dbReference>
<dbReference type="SMART" id="SM00847">
    <property type="entry name" value="HA2"/>
    <property type="match status" value="1"/>
</dbReference>
<dbReference type="Pfam" id="PF00271">
    <property type="entry name" value="Helicase_C"/>
    <property type="match status" value="1"/>
</dbReference>
<dbReference type="PROSITE" id="PS51194">
    <property type="entry name" value="HELICASE_CTER"/>
    <property type="match status" value="1"/>
</dbReference>
<keyword evidence="8" id="KW-0347">Helicase</keyword>
<evidence type="ECO:0000256" key="4">
    <source>
        <dbReference type="ARBA" id="ARBA00022517"/>
    </source>
</evidence>
<evidence type="ECO:0000256" key="8">
    <source>
        <dbReference type="ARBA" id="ARBA00022806"/>
    </source>
</evidence>
<dbReference type="InterPro" id="IPR011545">
    <property type="entry name" value="DEAD/DEAH_box_helicase_dom"/>
</dbReference>
<name>A0A4Y9YTG5_9AGAM</name>
<evidence type="ECO:0000259" key="19">
    <source>
        <dbReference type="PROSITE" id="PS51192"/>
    </source>
</evidence>
<sequence>MGSFIHAVEDEMLCTSLMTDKVPYFNAPIYLQNKSVIGKVDEILGPINEVYFSVKMGEGMVASSFKQGDKVYIAGDKLLPIERFLPKPKVIGGLKKARGARGGVGRGRGMSGGRGSRGGGRGFGRGGSRGGFGDQRNILHAVENHQVLIVVGETGSGKTTQIPQYLYEAGWASDSNVIVCTQPRRVAVTSVASRVAAEVGTVLGDEVGYTIRFEDVTSKDRTRICYVTDGILFREIIVDPLLSRYSVIMVDEAHERSVYTDMLLILLKKICVKRPSLRVIISSATLDAHAFHSFFTSNSGADTAKVVSFKGSTYPVQVAYLQYPTPDYVKAASDLIKEIHSKQGPGDILVFLTGQDEINQCLELLMDAQSRVPSSLQGLAPIALHAGLSINEQMKVFEPTTPGIRKVVIATNIAEASITIEGIHFVIDCGYVKMHTFNAAFGMSILAIVPTSQASAIQRAGRAGRTSLGICYRLYPATTFATLAQVSAPQIVHTDLTQPILGLKSLGIDNLMKLHWLSLPPSSNISQALDTLMKAGILDESGGLTSKGQKIAEFPLDMVMTSMLINSEEFGCGEEILNIVAMSNNIFVMPQNDSKTLAELEHRKFIAEEGDHLTLLNVYNAFSKFGRSKTWCKSHAVSFRALSRAVSIQAQLKKYMERFQIPIKSCQGNASSLQQCIAKSSVNNVAKLLSDGTYESLRGHLVGLAAIYIICNVQEKA</sequence>
<dbReference type="GO" id="GO:0003724">
    <property type="term" value="F:RNA helicase activity"/>
    <property type="evidence" value="ECO:0007669"/>
    <property type="project" value="UniProtKB-EC"/>
</dbReference>
<dbReference type="Pfam" id="PF00270">
    <property type="entry name" value="DEAD"/>
    <property type="match status" value="1"/>
</dbReference>
<dbReference type="Gene3D" id="1.20.120.1080">
    <property type="match status" value="1"/>
</dbReference>
<accession>A0A4Y9YTG5</accession>
<keyword evidence="11" id="KW-0539">Nucleus</keyword>
<evidence type="ECO:0000256" key="7">
    <source>
        <dbReference type="ARBA" id="ARBA00022801"/>
    </source>
</evidence>
<organism evidence="21 22">
    <name type="scientific">Dentipellis fragilis</name>
    <dbReference type="NCBI Taxonomy" id="205917"/>
    <lineage>
        <taxon>Eukaryota</taxon>
        <taxon>Fungi</taxon>
        <taxon>Dikarya</taxon>
        <taxon>Basidiomycota</taxon>
        <taxon>Agaricomycotina</taxon>
        <taxon>Agaricomycetes</taxon>
        <taxon>Russulales</taxon>
        <taxon>Hericiaceae</taxon>
        <taxon>Dentipellis</taxon>
    </lineage>
</organism>
<evidence type="ECO:0000256" key="5">
    <source>
        <dbReference type="ARBA" id="ARBA00022552"/>
    </source>
</evidence>
<dbReference type="InterPro" id="IPR014001">
    <property type="entry name" value="Helicase_ATP-bd"/>
</dbReference>
<dbReference type="SMART" id="SM00490">
    <property type="entry name" value="HELICc"/>
    <property type="match status" value="1"/>
</dbReference>
<keyword evidence="9" id="KW-0067">ATP-binding</keyword>
<dbReference type="InterPro" id="IPR027417">
    <property type="entry name" value="P-loop_NTPase"/>
</dbReference>
<evidence type="ECO:0000256" key="17">
    <source>
        <dbReference type="ARBA" id="ARBA00067245"/>
    </source>
</evidence>
<dbReference type="InterPro" id="IPR007504">
    <property type="entry name" value="H/ACA_rnp_Gar1/Naf1"/>
</dbReference>
<evidence type="ECO:0000259" key="20">
    <source>
        <dbReference type="PROSITE" id="PS51194"/>
    </source>
</evidence>
<keyword evidence="7" id="KW-0378">Hydrolase</keyword>
<evidence type="ECO:0000256" key="12">
    <source>
        <dbReference type="ARBA" id="ARBA00023274"/>
    </source>
</evidence>
<dbReference type="SMART" id="SM00487">
    <property type="entry name" value="DEXDc"/>
    <property type="match status" value="1"/>
</dbReference>
<keyword evidence="4" id="KW-0690">Ribosome biogenesis</keyword>
<dbReference type="InterPro" id="IPR002464">
    <property type="entry name" value="DNA/RNA_helicase_DEAH_CS"/>
</dbReference>
<dbReference type="FunFam" id="3.40.50.300:FF:000578">
    <property type="entry name" value="probable ATP-dependent RNA helicase DHX35"/>
    <property type="match status" value="1"/>
</dbReference>
<dbReference type="FunFam" id="2.40.10.230:FF:000001">
    <property type="entry name" value="H/ACA ribonucleoprotein complex subunit"/>
    <property type="match status" value="1"/>
</dbReference>
<dbReference type="GO" id="GO:0005524">
    <property type="term" value="F:ATP binding"/>
    <property type="evidence" value="ECO:0007669"/>
    <property type="project" value="UniProtKB-KW"/>
</dbReference>
<dbReference type="Pfam" id="PF21010">
    <property type="entry name" value="HA2_C"/>
    <property type="match status" value="1"/>
</dbReference>
<dbReference type="PROSITE" id="PS00690">
    <property type="entry name" value="DEAH_ATP_HELICASE"/>
    <property type="match status" value="1"/>
</dbReference>
<dbReference type="EMBL" id="SEOQ01000302">
    <property type="protein sequence ID" value="TFY65846.1"/>
    <property type="molecule type" value="Genomic_DNA"/>
</dbReference>
<dbReference type="Proteomes" id="UP000298327">
    <property type="component" value="Unassembled WGS sequence"/>
</dbReference>
<keyword evidence="10" id="KW-0694">RNA-binding</keyword>
<keyword evidence="5" id="KW-0698">rRNA processing</keyword>
<dbReference type="FunFam" id="3.40.50.300:FF:000145">
    <property type="entry name" value="probable ATP-dependent RNA helicase DHX40"/>
    <property type="match status" value="1"/>
</dbReference>
<feature type="domain" description="Helicase ATP-binding" evidence="19">
    <location>
        <begin position="139"/>
        <end position="304"/>
    </location>
</feature>
<comment type="similarity">
    <text evidence="2">Belongs to the DEAD box helicase family. DEAH subfamily.</text>
</comment>
<dbReference type="PANTHER" id="PTHR18934">
    <property type="entry name" value="ATP-DEPENDENT RNA HELICASE"/>
    <property type="match status" value="1"/>
</dbReference>
<dbReference type="GO" id="GO:0003723">
    <property type="term" value="F:RNA binding"/>
    <property type="evidence" value="ECO:0007669"/>
    <property type="project" value="UniProtKB-KW"/>
</dbReference>
<feature type="region of interest" description="Disordered" evidence="18">
    <location>
        <begin position="97"/>
        <end position="130"/>
    </location>
</feature>
<proteinExistence type="inferred from homology"/>
<evidence type="ECO:0000256" key="10">
    <source>
        <dbReference type="ARBA" id="ARBA00022884"/>
    </source>
</evidence>
<keyword evidence="22" id="KW-1185">Reference proteome</keyword>
<dbReference type="GO" id="GO:0005730">
    <property type="term" value="C:nucleolus"/>
    <property type="evidence" value="ECO:0007669"/>
    <property type="project" value="UniProtKB-SubCell"/>
</dbReference>
<dbReference type="GO" id="GO:0071013">
    <property type="term" value="C:catalytic step 2 spliceosome"/>
    <property type="evidence" value="ECO:0007669"/>
    <property type="project" value="TreeGrafter"/>
</dbReference>
<gene>
    <name evidence="21" type="ORF">EVG20_g5242</name>
</gene>
<dbReference type="Pfam" id="PF04410">
    <property type="entry name" value="Gar1"/>
    <property type="match status" value="1"/>
</dbReference>
<dbReference type="STRING" id="205917.A0A4Y9YTG5"/>
<dbReference type="InterPro" id="IPR038664">
    <property type="entry name" value="Gar1/Naf1_Cbf5-bd_sf"/>
</dbReference>
<dbReference type="PANTHER" id="PTHR18934:SF136">
    <property type="entry name" value="ATP-DEPENDENT RNA HELICASE DHX35-RELATED"/>
    <property type="match status" value="1"/>
</dbReference>
<evidence type="ECO:0000313" key="21">
    <source>
        <dbReference type="EMBL" id="TFY65846.1"/>
    </source>
</evidence>
<dbReference type="SUPFAM" id="SSF52540">
    <property type="entry name" value="P-loop containing nucleoside triphosphate hydrolases"/>
    <property type="match status" value="1"/>
</dbReference>
<comment type="catalytic activity">
    <reaction evidence="16">
        <text>ATP + H2O = ADP + phosphate + H(+)</text>
        <dbReference type="Rhea" id="RHEA:13065"/>
        <dbReference type="ChEBI" id="CHEBI:15377"/>
        <dbReference type="ChEBI" id="CHEBI:15378"/>
        <dbReference type="ChEBI" id="CHEBI:30616"/>
        <dbReference type="ChEBI" id="CHEBI:43474"/>
        <dbReference type="ChEBI" id="CHEBI:456216"/>
        <dbReference type="EC" id="3.6.4.13"/>
    </reaction>
</comment>
<evidence type="ECO:0000256" key="14">
    <source>
        <dbReference type="ARBA" id="ARBA00040068"/>
    </source>
</evidence>
<evidence type="ECO:0000256" key="13">
    <source>
        <dbReference type="ARBA" id="ARBA00038293"/>
    </source>
</evidence>
<evidence type="ECO:0000256" key="9">
    <source>
        <dbReference type="ARBA" id="ARBA00022840"/>
    </source>
</evidence>
<feature type="compositionally biased region" description="Gly residues" evidence="18">
    <location>
        <begin position="100"/>
        <end position="130"/>
    </location>
</feature>
<dbReference type="GO" id="GO:0001522">
    <property type="term" value="P:pseudouridine synthesis"/>
    <property type="evidence" value="ECO:0007669"/>
    <property type="project" value="InterPro"/>
</dbReference>
<protein>
    <recommendedName>
        <fullName evidence="14">H/ACA ribonucleoprotein complex subunit GAR1</fullName>
        <ecNumber evidence="3">3.6.4.13</ecNumber>
    </recommendedName>
    <alternativeName>
        <fullName evidence="17">H/ACA ribonucleoprotein complex subunit gar1</fullName>
    </alternativeName>
    <alternativeName>
        <fullName evidence="15">snoRNP protein GAR1</fullName>
    </alternativeName>
</protein>
<evidence type="ECO:0000256" key="2">
    <source>
        <dbReference type="ARBA" id="ARBA00008792"/>
    </source>
</evidence>
<evidence type="ECO:0000256" key="15">
    <source>
        <dbReference type="ARBA" id="ARBA00042224"/>
    </source>
</evidence>
<keyword evidence="6" id="KW-0547">Nucleotide-binding</keyword>
<comment type="subcellular location">
    <subcellularLocation>
        <location evidence="1">Nucleus</location>
        <location evidence="1">Nucleolus</location>
    </subcellularLocation>
</comment>
<dbReference type="OrthoDB" id="10253254at2759"/>
<dbReference type="InterPro" id="IPR009000">
    <property type="entry name" value="Transl_B-barrel_sf"/>
</dbReference>
<dbReference type="InterPro" id="IPR001650">
    <property type="entry name" value="Helicase_C-like"/>
</dbReference>
<dbReference type="Gene3D" id="2.40.10.230">
    <property type="entry name" value="Probable tRNA pseudouridine synthase domain"/>
    <property type="match status" value="1"/>
</dbReference>
<keyword evidence="12" id="KW-0687">Ribonucleoprotein</keyword>
<dbReference type="GO" id="GO:0016787">
    <property type="term" value="F:hydrolase activity"/>
    <property type="evidence" value="ECO:0007669"/>
    <property type="project" value="UniProtKB-KW"/>
</dbReference>